<reference evidence="3" key="1">
    <citation type="journal article" date="2017" name="Nat. Commun.">
        <title>The asparagus genome sheds light on the origin and evolution of a young Y chromosome.</title>
        <authorList>
            <person name="Harkess A."/>
            <person name="Zhou J."/>
            <person name="Xu C."/>
            <person name="Bowers J.E."/>
            <person name="Van der Hulst R."/>
            <person name="Ayyampalayam S."/>
            <person name="Mercati F."/>
            <person name="Riccardi P."/>
            <person name="McKain M.R."/>
            <person name="Kakrana A."/>
            <person name="Tang H."/>
            <person name="Ray J."/>
            <person name="Groenendijk J."/>
            <person name="Arikit S."/>
            <person name="Mathioni S.M."/>
            <person name="Nakano M."/>
            <person name="Shan H."/>
            <person name="Telgmann-Rauber A."/>
            <person name="Kanno A."/>
            <person name="Yue Z."/>
            <person name="Chen H."/>
            <person name="Li W."/>
            <person name="Chen Y."/>
            <person name="Xu X."/>
            <person name="Zhang Y."/>
            <person name="Luo S."/>
            <person name="Chen H."/>
            <person name="Gao J."/>
            <person name="Mao Z."/>
            <person name="Pires J.C."/>
            <person name="Luo M."/>
            <person name="Kudrna D."/>
            <person name="Wing R.A."/>
            <person name="Meyers B.C."/>
            <person name="Yi K."/>
            <person name="Kong H."/>
            <person name="Lavrijsen P."/>
            <person name="Sunseri F."/>
            <person name="Falavigna A."/>
            <person name="Ye Y."/>
            <person name="Leebens-Mack J.H."/>
            <person name="Chen G."/>
        </authorList>
    </citation>
    <scope>NUCLEOTIDE SEQUENCE [LARGE SCALE GENOMIC DNA]</scope>
    <source>
        <strain evidence="3">cv. DH0086</strain>
    </source>
</reference>
<protein>
    <submittedName>
        <fullName evidence="2">Uncharacterized protein</fullName>
    </submittedName>
</protein>
<dbReference type="Proteomes" id="UP000243459">
    <property type="component" value="Chromosome 4"/>
</dbReference>
<evidence type="ECO:0000313" key="3">
    <source>
        <dbReference type="Proteomes" id="UP000243459"/>
    </source>
</evidence>
<keyword evidence="1" id="KW-0175">Coiled coil</keyword>
<sequence length="117" mass="13714">MIEALKALNAQKSSEINRLKRELQKSNKRARHLSVDKLEEEQLVRTKLLEESARRKRLSVNFEKAMTAERAVRETTKKKITTLEAKSVTWSQNEGKLHQELEMREDVIKGLKEYHAK</sequence>
<keyword evidence="3" id="KW-1185">Reference proteome</keyword>
<dbReference type="EMBL" id="CM007384">
    <property type="protein sequence ID" value="ONK71736.1"/>
    <property type="molecule type" value="Genomic_DNA"/>
</dbReference>
<proteinExistence type="predicted"/>
<gene>
    <name evidence="2" type="ORF">A4U43_C04F11830</name>
</gene>
<dbReference type="Gramene" id="ONK71736">
    <property type="protein sequence ID" value="ONK71736"/>
    <property type="gene ID" value="A4U43_C04F11830"/>
</dbReference>
<evidence type="ECO:0000313" key="2">
    <source>
        <dbReference type="EMBL" id="ONK71736.1"/>
    </source>
</evidence>
<dbReference type="AlphaFoldDB" id="A0A5P1F055"/>
<accession>A0A5P1F055</accession>
<organism evidence="2 3">
    <name type="scientific">Asparagus officinalis</name>
    <name type="common">Garden asparagus</name>
    <dbReference type="NCBI Taxonomy" id="4686"/>
    <lineage>
        <taxon>Eukaryota</taxon>
        <taxon>Viridiplantae</taxon>
        <taxon>Streptophyta</taxon>
        <taxon>Embryophyta</taxon>
        <taxon>Tracheophyta</taxon>
        <taxon>Spermatophyta</taxon>
        <taxon>Magnoliopsida</taxon>
        <taxon>Liliopsida</taxon>
        <taxon>Asparagales</taxon>
        <taxon>Asparagaceae</taxon>
        <taxon>Asparagoideae</taxon>
        <taxon>Asparagus</taxon>
    </lineage>
</organism>
<evidence type="ECO:0000256" key="1">
    <source>
        <dbReference type="SAM" id="Coils"/>
    </source>
</evidence>
<name>A0A5P1F055_ASPOF</name>
<feature type="coiled-coil region" evidence="1">
    <location>
        <begin position="2"/>
        <end position="36"/>
    </location>
</feature>